<proteinExistence type="predicted"/>
<dbReference type="EMBL" id="MVGT01000131">
    <property type="protein sequence ID" value="OVA20423.1"/>
    <property type="molecule type" value="Genomic_DNA"/>
</dbReference>
<evidence type="ECO:0000313" key="2">
    <source>
        <dbReference type="Proteomes" id="UP000195402"/>
    </source>
</evidence>
<name>A0A200RCL3_MACCD</name>
<comment type="caution">
    <text evidence="1">The sequence shown here is derived from an EMBL/GenBank/DDBJ whole genome shotgun (WGS) entry which is preliminary data.</text>
</comment>
<reference evidence="1 2" key="1">
    <citation type="journal article" date="2017" name="Mol. Plant">
        <title>The Genome of Medicinal Plant Macleaya cordata Provides New Insights into Benzylisoquinoline Alkaloids Metabolism.</title>
        <authorList>
            <person name="Liu X."/>
            <person name="Liu Y."/>
            <person name="Huang P."/>
            <person name="Ma Y."/>
            <person name="Qing Z."/>
            <person name="Tang Q."/>
            <person name="Cao H."/>
            <person name="Cheng P."/>
            <person name="Zheng Y."/>
            <person name="Yuan Z."/>
            <person name="Zhou Y."/>
            <person name="Liu J."/>
            <person name="Tang Z."/>
            <person name="Zhuo Y."/>
            <person name="Zhang Y."/>
            <person name="Yu L."/>
            <person name="Huang J."/>
            <person name="Yang P."/>
            <person name="Peng Q."/>
            <person name="Zhang J."/>
            <person name="Jiang W."/>
            <person name="Zhang Z."/>
            <person name="Lin K."/>
            <person name="Ro D.K."/>
            <person name="Chen X."/>
            <person name="Xiong X."/>
            <person name="Shang Y."/>
            <person name="Huang S."/>
            <person name="Zeng J."/>
        </authorList>
    </citation>
    <scope>NUCLEOTIDE SEQUENCE [LARGE SCALE GENOMIC DNA]</scope>
    <source>
        <strain evidence="2">cv. BLH2017</strain>
        <tissue evidence="1">Root</tissue>
    </source>
</reference>
<evidence type="ECO:0000313" key="1">
    <source>
        <dbReference type="EMBL" id="OVA20423.1"/>
    </source>
</evidence>
<accession>A0A200RCL3</accession>
<dbReference type="Proteomes" id="UP000195402">
    <property type="component" value="Unassembled WGS sequence"/>
</dbReference>
<protein>
    <submittedName>
        <fullName evidence="1">Uncharacterized protein</fullName>
    </submittedName>
</protein>
<organism evidence="1 2">
    <name type="scientific">Macleaya cordata</name>
    <name type="common">Five-seeded plume-poppy</name>
    <name type="synonym">Bocconia cordata</name>
    <dbReference type="NCBI Taxonomy" id="56857"/>
    <lineage>
        <taxon>Eukaryota</taxon>
        <taxon>Viridiplantae</taxon>
        <taxon>Streptophyta</taxon>
        <taxon>Embryophyta</taxon>
        <taxon>Tracheophyta</taxon>
        <taxon>Spermatophyta</taxon>
        <taxon>Magnoliopsida</taxon>
        <taxon>Ranunculales</taxon>
        <taxon>Papaveraceae</taxon>
        <taxon>Papaveroideae</taxon>
        <taxon>Macleaya</taxon>
    </lineage>
</organism>
<keyword evidence="2" id="KW-1185">Reference proteome</keyword>
<sequence>MRNRSIICSCIVAWLTRSGASFWILLTSAGAILISQERCLWPGVVASSRRMAGSYGGTSLVLFFGPNGRLGMS</sequence>
<gene>
    <name evidence="1" type="ORF">BVC80_1197g8</name>
</gene>
<dbReference type="AlphaFoldDB" id="A0A200RCL3"/>
<dbReference type="InParanoid" id="A0A200RCL3"/>